<dbReference type="RefSeq" id="WP_183512174.1">
    <property type="nucleotide sequence ID" value="NZ_BAABGK010000033.1"/>
</dbReference>
<reference evidence="3 4" key="1">
    <citation type="submission" date="2020-08" db="EMBL/GenBank/DDBJ databases">
        <title>Sequencing the genomes of 1000 actinobacteria strains.</title>
        <authorList>
            <person name="Klenk H.-P."/>
        </authorList>
    </citation>
    <scope>NUCLEOTIDE SEQUENCE [LARGE SCALE GENOMIC DNA]</scope>
    <source>
        <strain evidence="3 4">DSM 22826</strain>
    </source>
</reference>
<organism evidence="3 4">
    <name type="scientific">Paeniglutamicibacter cryotolerans</name>
    <dbReference type="NCBI Taxonomy" id="670079"/>
    <lineage>
        <taxon>Bacteria</taxon>
        <taxon>Bacillati</taxon>
        <taxon>Actinomycetota</taxon>
        <taxon>Actinomycetes</taxon>
        <taxon>Micrococcales</taxon>
        <taxon>Micrococcaceae</taxon>
        <taxon>Paeniglutamicibacter</taxon>
    </lineage>
</organism>
<keyword evidence="1" id="KW-0547">Nucleotide-binding</keyword>
<dbReference type="EMBL" id="JACHVS010000002">
    <property type="protein sequence ID" value="MBB2996615.1"/>
    <property type="molecule type" value="Genomic_DNA"/>
</dbReference>
<keyword evidence="2" id="KW-0067">ATP-binding</keyword>
<dbReference type="GO" id="GO:0051782">
    <property type="term" value="P:negative regulation of cell division"/>
    <property type="evidence" value="ECO:0007669"/>
    <property type="project" value="TreeGrafter"/>
</dbReference>
<dbReference type="InterPro" id="IPR027417">
    <property type="entry name" value="P-loop_NTPase"/>
</dbReference>
<comment type="caution">
    <text evidence="3">The sequence shown here is derived from an EMBL/GenBank/DDBJ whole genome shotgun (WGS) entry which is preliminary data.</text>
</comment>
<dbReference type="GO" id="GO:0005524">
    <property type="term" value="F:ATP binding"/>
    <property type="evidence" value="ECO:0007669"/>
    <property type="project" value="UniProtKB-KW"/>
</dbReference>
<protein>
    <submittedName>
        <fullName evidence="3">Mrp family chromosome partitioning ATPase</fullName>
    </submittedName>
</protein>
<evidence type="ECO:0000313" key="4">
    <source>
        <dbReference type="Proteomes" id="UP000523000"/>
    </source>
</evidence>
<name>A0A839QPP9_9MICC</name>
<sequence length="414" mass="42706">MSISAAIWGDERGIVERLEHYRGAVTVARICEDLLEAVALAETGLIDVVLLAGPSVLVDAATLDALAERGIPVLVLGAEQGESERLTALGAILAPPDAGAEEINAILERACAAVSAGRSTPGATMADQSADPAGGGKVVVFWGPGGAPGRSTLAVNYAAESALAGRGVILVDADTYGASIAIQLGLLDEAAGLAQLCRLADQGRLESEGIDRACARVRIAGTGLAVATGLPRPNRWPELRPASIHRVLAALRTRFDTIVVDVAAPLELDEDLSFDTLAPQRNGATIAVLGQADTLHAVGSADAIGVPRLLRALEELAEVLPAANPQVVFNKVATATVGPSPQRALNETWERFGPAVPIGVYVPSDRAATDAALLAGTVLAETAPRSPAREAMARLAGHEIRPKSGFSTGFPRRK</sequence>
<proteinExistence type="predicted"/>
<evidence type="ECO:0000313" key="3">
    <source>
        <dbReference type="EMBL" id="MBB2996615.1"/>
    </source>
</evidence>
<gene>
    <name evidence="3" type="ORF">E9229_002862</name>
</gene>
<dbReference type="Proteomes" id="UP000523000">
    <property type="component" value="Unassembled WGS sequence"/>
</dbReference>
<dbReference type="GO" id="GO:0016887">
    <property type="term" value="F:ATP hydrolysis activity"/>
    <property type="evidence" value="ECO:0007669"/>
    <property type="project" value="TreeGrafter"/>
</dbReference>
<accession>A0A839QPP9</accession>
<dbReference type="GO" id="GO:0005829">
    <property type="term" value="C:cytosol"/>
    <property type="evidence" value="ECO:0007669"/>
    <property type="project" value="TreeGrafter"/>
</dbReference>
<evidence type="ECO:0000256" key="1">
    <source>
        <dbReference type="ARBA" id="ARBA00022741"/>
    </source>
</evidence>
<dbReference type="Gene3D" id="3.40.50.300">
    <property type="entry name" value="P-loop containing nucleotide triphosphate hydrolases"/>
    <property type="match status" value="1"/>
</dbReference>
<dbReference type="AlphaFoldDB" id="A0A839QPP9"/>
<keyword evidence="4" id="KW-1185">Reference proteome</keyword>
<dbReference type="GO" id="GO:0009898">
    <property type="term" value="C:cytoplasmic side of plasma membrane"/>
    <property type="evidence" value="ECO:0007669"/>
    <property type="project" value="TreeGrafter"/>
</dbReference>
<dbReference type="PANTHER" id="PTHR43384">
    <property type="entry name" value="SEPTUM SITE-DETERMINING PROTEIN MIND HOMOLOG, CHLOROPLASTIC-RELATED"/>
    <property type="match status" value="1"/>
</dbReference>
<dbReference type="PANTHER" id="PTHR43384:SF6">
    <property type="entry name" value="SEPTUM SITE-DETERMINING PROTEIN MIND HOMOLOG, CHLOROPLASTIC"/>
    <property type="match status" value="1"/>
</dbReference>
<dbReference type="InterPro" id="IPR050625">
    <property type="entry name" value="ParA/MinD_ATPase"/>
</dbReference>
<dbReference type="SUPFAM" id="SSF52540">
    <property type="entry name" value="P-loop containing nucleoside triphosphate hydrolases"/>
    <property type="match status" value="1"/>
</dbReference>
<evidence type="ECO:0000256" key="2">
    <source>
        <dbReference type="ARBA" id="ARBA00022840"/>
    </source>
</evidence>